<protein>
    <submittedName>
        <fullName evidence="2">Uncharacterized protein</fullName>
    </submittedName>
</protein>
<reference evidence="2 3" key="1">
    <citation type="journal article" date="2014" name="PLoS Genet.">
        <title>Phylogenetically driven sequencing of extremely halophilic archaea reveals strategies for static and dynamic osmo-response.</title>
        <authorList>
            <person name="Becker E.A."/>
            <person name="Seitzer P.M."/>
            <person name="Tritt A."/>
            <person name="Larsen D."/>
            <person name="Krusor M."/>
            <person name="Yao A.I."/>
            <person name="Wu D."/>
            <person name="Madern D."/>
            <person name="Eisen J.A."/>
            <person name="Darling A.E."/>
            <person name="Facciotti M.T."/>
        </authorList>
    </citation>
    <scope>NUCLEOTIDE SEQUENCE [LARGE SCALE GENOMIC DNA]</scope>
    <source>
        <strain evidence="2 3">DSM 18795</strain>
    </source>
</reference>
<feature type="compositionally biased region" description="Polar residues" evidence="1">
    <location>
        <begin position="51"/>
        <end position="72"/>
    </location>
</feature>
<proteinExistence type="predicted"/>
<dbReference type="AlphaFoldDB" id="L9X3S2"/>
<name>L9X3S2_9EURY</name>
<organism evidence="2 3">
    <name type="scientific">Natronococcus jeotgali DSM 18795</name>
    <dbReference type="NCBI Taxonomy" id="1227498"/>
    <lineage>
        <taxon>Archaea</taxon>
        <taxon>Methanobacteriati</taxon>
        <taxon>Methanobacteriota</taxon>
        <taxon>Stenosarchaea group</taxon>
        <taxon>Halobacteria</taxon>
        <taxon>Halobacteriales</taxon>
        <taxon>Natrialbaceae</taxon>
        <taxon>Natronococcus</taxon>
    </lineage>
</organism>
<keyword evidence="3" id="KW-1185">Reference proteome</keyword>
<dbReference type="STRING" id="1227498.C492_14726"/>
<evidence type="ECO:0000256" key="1">
    <source>
        <dbReference type="SAM" id="MobiDB-lite"/>
    </source>
</evidence>
<gene>
    <name evidence="2" type="ORF">C492_14726</name>
</gene>
<dbReference type="EMBL" id="AOIA01000126">
    <property type="protein sequence ID" value="ELY56365.1"/>
    <property type="molecule type" value="Genomic_DNA"/>
</dbReference>
<dbReference type="Proteomes" id="UP000011531">
    <property type="component" value="Unassembled WGS sequence"/>
</dbReference>
<accession>L9X3S2</accession>
<feature type="compositionally biased region" description="Basic and acidic residues" evidence="1">
    <location>
        <begin position="29"/>
        <end position="44"/>
    </location>
</feature>
<comment type="caution">
    <text evidence="2">The sequence shown here is derived from an EMBL/GenBank/DDBJ whole genome shotgun (WGS) entry which is preliminary data.</text>
</comment>
<feature type="region of interest" description="Disordered" evidence="1">
    <location>
        <begin position="29"/>
        <end position="81"/>
    </location>
</feature>
<evidence type="ECO:0000313" key="3">
    <source>
        <dbReference type="Proteomes" id="UP000011531"/>
    </source>
</evidence>
<sequence>MIDSRPTDTESVPTAPQLRRTFCRGRTWRDAASRSRVLDPRAENGLEPIVESTSTAREFDSTRSSSNGSTKNPWRFGGVGE</sequence>
<evidence type="ECO:0000313" key="2">
    <source>
        <dbReference type="EMBL" id="ELY56365.1"/>
    </source>
</evidence>